<reference evidence="2 3" key="1">
    <citation type="submission" date="2024-06" db="EMBL/GenBank/DDBJ databases">
        <title>A chromosome-level genome assembly of beet webworm, Loxostege sticticalis.</title>
        <authorList>
            <person name="Zhang Y."/>
        </authorList>
    </citation>
    <scope>NUCLEOTIDE SEQUENCE [LARGE SCALE GENOMIC DNA]</scope>
    <source>
        <strain evidence="2">AQ028</strain>
        <tissue evidence="2">Male pupae</tissue>
    </source>
</reference>
<dbReference type="EMBL" id="JBEDNZ010000005">
    <property type="protein sequence ID" value="KAL0842449.1"/>
    <property type="molecule type" value="Genomic_DNA"/>
</dbReference>
<dbReference type="SUPFAM" id="SSF52047">
    <property type="entry name" value="RNI-like"/>
    <property type="match status" value="1"/>
</dbReference>
<dbReference type="Pfam" id="PF13516">
    <property type="entry name" value="LRR_6"/>
    <property type="match status" value="6"/>
</dbReference>
<dbReference type="InterPro" id="IPR032675">
    <property type="entry name" value="LRR_dom_sf"/>
</dbReference>
<proteinExistence type="predicted"/>
<feature type="region of interest" description="Disordered" evidence="1">
    <location>
        <begin position="527"/>
        <end position="553"/>
    </location>
</feature>
<dbReference type="SMART" id="SM00368">
    <property type="entry name" value="LRR_RI"/>
    <property type="match status" value="5"/>
</dbReference>
<sequence length="553" mass="62903">MSSEHSFDGEAPDVEVVFEKESHISSEDPPMEEWSSLLFDVREQVNVKRDRYEEGLYHPGSGEICAKYATISASSVLRHVYYNYPAVLDPGITEALLHPVPKIIYPDDGQELYMDICKEMNECPIRSFYRQLLEEKVDLKYYGINLSGFRPIAMALKLNRNVQILDLTDNWISEDGCFHLGEMLVDNITLKELNLTGCRIGPGGARCLLHNLHLNRSLKSINLSKNQLEDTGVEYLAKAIFKGSDICNVNLSYNKLSGKSVAILAEVIEINNKLTHLDMSWNTILSPNAIFNLCTNLSQNNKFEELNLSWNALSGQRVGNAMKTLMKNPNLRRLYLTNNRLEGPAIKAIAYNLQKAVKLEVLDLSFNPLTPNDAIILLTWLKDRRVKLQRLLMDNVFVNEQFLVLQKEVLKLKFRKNTVIVWGGLKPTFVSKGSDMRELLFNRADAICRMKSKKNPIDIALIILELHRESQEPWDTKMFMRAVRTRGAPLDDDLLFEMCSIFAGPRLPKSQTININALVEYVRRKWPDKKLPPTPPPEPEPAPAPPPKKGGKK</sequence>
<dbReference type="AlphaFoldDB" id="A0ABD0TH80"/>
<evidence type="ECO:0000313" key="2">
    <source>
        <dbReference type="EMBL" id="KAL0842449.1"/>
    </source>
</evidence>
<dbReference type="PANTHER" id="PTHR24114:SF2">
    <property type="entry name" value="F-BOX DOMAIN-CONTAINING PROTEIN-RELATED"/>
    <property type="match status" value="1"/>
</dbReference>
<dbReference type="Proteomes" id="UP001549921">
    <property type="component" value="Unassembled WGS sequence"/>
</dbReference>
<evidence type="ECO:0000256" key="1">
    <source>
        <dbReference type="SAM" id="MobiDB-lite"/>
    </source>
</evidence>
<accession>A0ABD0TH80</accession>
<organism evidence="2 3">
    <name type="scientific">Loxostege sticticalis</name>
    <name type="common">Beet webworm moth</name>
    <dbReference type="NCBI Taxonomy" id="481309"/>
    <lineage>
        <taxon>Eukaryota</taxon>
        <taxon>Metazoa</taxon>
        <taxon>Ecdysozoa</taxon>
        <taxon>Arthropoda</taxon>
        <taxon>Hexapoda</taxon>
        <taxon>Insecta</taxon>
        <taxon>Pterygota</taxon>
        <taxon>Neoptera</taxon>
        <taxon>Endopterygota</taxon>
        <taxon>Lepidoptera</taxon>
        <taxon>Glossata</taxon>
        <taxon>Ditrysia</taxon>
        <taxon>Pyraloidea</taxon>
        <taxon>Crambidae</taxon>
        <taxon>Pyraustinae</taxon>
        <taxon>Loxostege</taxon>
    </lineage>
</organism>
<dbReference type="Gene3D" id="3.80.10.10">
    <property type="entry name" value="Ribonuclease Inhibitor"/>
    <property type="match status" value="2"/>
</dbReference>
<name>A0ABD0TH80_LOXSC</name>
<protein>
    <submittedName>
        <fullName evidence="2">Uncharacterized protein</fullName>
    </submittedName>
</protein>
<dbReference type="InterPro" id="IPR001611">
    <property type="entry name" value="Leu-rich_rpt"/>
</dbReference>
<evidence type="ECO:0000313" key="3">
    <source>
        <dbReference type="Proteomes" id="UP001549921"/>
    </source>
</evidence>
<feature type="compositionally biased region" description="Pro residues" evidence="1">
    <location>
        <begin position="532"/>
        <end position="553"/>
    </location>
</feature>
<dbReference type="InterPro" id="IPR052394">
    <property type="entry name" value="LRR-containing"/>
</dbReference>
<dbReference type="PANTHER" id="PTHR24114">
    <property type="entry name" value="LEUCINE RICH REPEAT FAMILY PROTEIN"/>
    <property type="match status" value="1"/>
</dbReference>
<comment type="caution">
    <text evidence="2">The sequence shown here is derived from an EMBL/GenBank/DDBJ whole genome shotgun (WGS) entry which is preliminary data.</text>
</comment>
<gene>
    <name evidence="2" type="ORF">ABMA28_014547</name>
</gene>